<dbReference type="PANTHER" id="PTHR23322">
    <property type="entry name" value="FAS-ASSOCIATED PROTEIN"/>
    <property type="match status" value="1"/>
</dbReference>
<dbReference type="AlphaFoldDB" id="A0A9Q1QG45"/>
<dbReference type="CDD" id="cd02958">
    <property type="entry name" value="UAS"/>
    <property type="match status" value="1"/>
</dbReference>
<dbReference type="SMART" id="SM00594">
    <property type="entry name" value="UAS"/>
    <property type="match status" value="1"/>
</dbReference>
<feature type="compositionally biased region" description="Low complexity" evidence="2">
    <location>
        <begin position="278"/>
        <end position="295"/>
    </location>
</feature>
<sequence length="409" mass="45539">MSSMMRQNSRSRGDYPNLSGVVRRVVNLPRNILGGVSRAVGQGIDLMGIGERRNQVFSPTSTLPPPPPPLVPPQFPAYPPHYVPETVMSNDEWAFLNNFEQDYGTTHPFFYACRFIQALKIAQDEKKLLFLYLHSPNHPFAAEFCRETLCNEVVVQFVDANFVSWGAIAERGEGFQMIGLLKPTSFPFCAVIAPASDGNIAVLQQMEGPVSPADLLETLQLTLEEQGVAFGSARAKEEEKRRADRQLREEQDIAYLVALTLDEDRERIEQSQSEQTMRKPAGRAPAAASNAGDNDSPGRSRTLIKPAQANEAASERDKLSEESGSEIQDSQVTQILVRFPNGGRREHSFSSTEKVEAIYKYIDSLGLPEIENYRLISSFPRKIYGSDQMGMTLKDVGLHPRASLFLELS</sequence>
<dbReference type="Pfam" id="PF00789">
    <property type="entry name" value="UBX"/>
    <property type="match status" value="1"/>
</dbReference>
<organism evidence="4 5">
    <name type="scientific">Carnegiea gigantea</name>
    <dbReference type="NCBI Taxonomy" id="171969"/>
    <lineage>
        <taxon>Eukaryota</taxon>
        <taxon>Viridiplantae</taxon>
        <taxon>Streptophyta</taxon>
        <taxon>Embryophyta</taxon>
        <taxon>Tracheophyta</taxon>
        <taxon>Spermatophyta</taxon>
        <taxon>Magnoliopsida</taxon>
        <taxon>eudicotyledons</taxon>
        <taxon>Gunneridae</taxon>
        <taxon>Pentapetalae</taxon>
        <taxon>Caryophyllales</taxon>
        <taxon>Cactineae</taxon>
        <taxon>Cactaceae</taxon>
        <taxon>Cactoideae</taxon>
        <taxon>Echinocereeae</taxon>
        <taxon>Carnegiea</taxon>
    </lineage>
</organism>
<comment type="caution">
    <text evidence="4">The sequence shown here is derived from an EMBL/GenBank/DDBJ whole genome shotgun (WGS) entry which is preliminary data.</text>
</comment>
<evidence type="ECO:0000313" key="4">
    <source>
        <dbReference type="EMBL" id="KAJ8440311.1"/>
    </source>
</evidence>
<dbReference type="InterPro" id="IPR006577">
    <property type="entry name" value="UAS"/>
</dbReference>
<dbReference type="SUPFAM" id="SSF52833">
    <property type="entry name" value="Thioredoxin-like"/>
    <property type="match status" value="1"/>
</dbReference>
<keyword evidence="5" id="KW-1185">Reference proteome</keyword>
<dbReference type="InterPro" id="IPR049483">
    <property type="entry name" value="FAF1_2-like_UAS"/>
</dbReference>
<evidence type="ECO:0000256" key="2">
    <source>
        <dbReference type="SAM" id="MobiDB-lite"/>
    </source>
</evidence>
<dbReference type="Gene3D" id="3.40.30.10">
    <property type="entry name" value="Glutaredoxin"/>
    <property type="match status" value="1"/>
</dbReference>
<dbReference type="EMBL" id="JAKOGI010000193">
    <property type="protein sequence ID" value="KAJ8440311.1"/>
    <property type="molecule type" value="Genomic_DNA"/>
</dbReference>
<dbReference type="InterPro" id="IPR036249">
    <property type="entry name" value="Thioredoxin-like_sf"/>
</dbReference>
<dbReference type="OrthoDB" id="1026733at2759"/>
<dbReference type="SMART" id="SM00166">
    <property type="entry name" value="UBX"/>
    <property type="match status" value="1"/>
</dbReference>
<dbReference type="Proteomes" id="UP001153076">
    <property type="component" value="Unassembled WGS sequence"/>
</dbReference>
<dbReference type="GO" id="GO:0005783">
    <property type="term" value="C:endoplasmic reticulum"/>
    <property type="evidence" value="ECO:0007669"/>
    <property type="project" value="TreeGrafter"/>
</dbReference>
<dbReference type="GO" id="GO:0043130">
    <property type="term" value="F:ubiquitin binding"/>
    <property type="evidence" value="ECO:0007669"/>
    <property type="project" value="TreeGrafter"/>
</dbReference>
<reference evidence="4" key="1">
    <citation type="submission" date="2022-04" db="EMBL/GenBank/DDBJ databases">
        <title>Carnegiea gigantea Genome sequencing and assembly v2.</title>
        <authorList>
            <person name="Copetti D."/>
            <person name="Sanderson M.J."/>
            <person name="Burquez A."/>
            <person name="Wojciechowski M.F."/>
        </authorList>
    </citation>
    <scope>NUCLEOTIDE SEQUENCE</scope>
    <source>
        <strain evidence="4">SGP5-SGP5p</strain>
        <tissue evidence="4">Aerial part</tissue>
    </source>
</reference>
<dbReference type="PANTHER" id="PTHR23322:SF71">
    <property type="entry name" value="UBIQUITIN-ASSOCIATED (UBA) PROTEIN-RELATED"/>
    <property type="match status" value="1"/>
</dbReference>
<dbReference type="SUPFAM" id="SSF54236">
    <property type="entry name" value="Ubiquitin-like"/>
    <property type="match status" value="1"/>
</dbReference>
<evidence type="ECO:0000256" key="1">
    <source>
        <dbReference type="ARBA" id="ARBA00022786"/>
    </source>
</evidence>
<dbReference type="GO" id="GO:0036503">
    <property type="term" value="P:ERAD pathway"/>
    <property type="evidence" value="ECO:0007669"/>
    <property type="project" value="TreeGrafter"/>
</dbReference>
<evidence type="ECO:0000259" key="3">
    <source>
        <dbReference type="PROSITE" id="PS50033"/>
    </source>
</evidence>
<accession>A0A9Q1QG45</accession>
<feature type="region of interest" description="Disordered" evidence="2">
    <location>
        <begin position="266"/>
        <end position="333"/>
    </location>
</feature>
<dbReference type="InterPro" id="IPR029071">
    <property type="entry name" value="Ubiquitin-like_domsf"/>
</dbReference>
<evidence type="ECO:0000313" key="5">
    <source>
        <dbReference type="Proteomes" id="UP001153076"/>
    </source>
</evidence>
<dbReference type="CDD" id="cd01767">
    <property type="entry name" value="UBX"/>
    <property type="match status" value="1"/>
</dbReference>
<gene>
    <name evidence="4" type="ORF">Cgig2_012747</name>
</gene>
<dbReference type="PROSITE" id="PS50033">
    <property type="entry name" value="UBX"/>
    <property type="match status" value="1"/>
</dbReference>
<dbReference type="InterPro" id="IPR001012">
    <property type="entry name" value="UBX_dom"/>
</dbReference>
<dbReference type="Gene3D" id="3.10.20.90">
    <property type="entry name" value="Phosphatidylinositol 3-kinase Catalytic Subunit, Chain A, domain 1"/>
    <property type="match status" value="1"/>
</dbReference>
<keyword evidence="1" id="KW-0833">Ubl conjugation pathway</keyword>
<name>A0A9Q1QG45_9CARY</name>
<feature type="domain" description="UBX" evidence="3">
    <location>
        <begin position="328"/>
        <end position="406"/>
    </location>
</feature>
<proteinExistence type="predicted"/>
<dbReference type="Pfam" id="PF21021">
    <property type="entry name" value="FAF1"/>
    <property type="match status" value="1"/>
</dbReference>
<protein>
    <recommendedName>
        <fullName evidence="3">UBX domain-containing protein</fullName>
    </recommendedName>
</protein>
<dbReference type="InterPro" id="IPR050730">
    <property type="entry name" value="UBX_domain-protein"/>
</dbReference>